<dbReference type="AlphaFoldDB" id="A0AAW0C2B5"/>
<reference evidence="2 3" key="1">
    <citation type="journal article" date="2024" name="J Genomics">
        <title>Draft genome sequencing and assembly of Favolaschia claudopus CIRM-BRFM 2984 isolated from oak limbs.</title>
        <authorList>
            <person name="Navarro D."/>
            <person name="Drula E."/>
            <person name="Chaduli D."/>
            <person name="Cazenave R."/>
            <person name="Ahrendt S."/>
            <person name="Wang J."/>
            <person name="Lipzen A."/>
            <person name="Daum C."/>
            <person name="Barry K."/>
            <person name="Grigoriev I.V."/>
            <person name="Favel A."/>
            <person name="Rosso M.N."/>
            <person name="Martin F."/>
        </authorList>
    </citation>
    <scope>NUCLEOTIDE SEQUENCE [LARGE SCALE GENOMIC DNA]</scope>
    <source>
        <strain evidence="2 3">CIRM-BRFM 2984</strain>
    </source>
</reference>
<comment type="caution">
    <text evidence="2">The sequence shown here is derived from an EMBL/GenBank/DDBJ whole genome shotgun (WGS) entry which is preliminary data.</text>
</comment>
<feature type="compositionally biased region" description="Basic residues" evidence="1">
    <location>
        <begin position="1"/>
        <end position="10"/>
    </location>
</feature>
<feature type="region of interest" description="Disordered" evidence="1">
    <location>
        <begin position="1"/>
        <end position="60"/>
    </location>
</feature>
<keyword evidence="3" id="KW-1185">Reference proteome</keyword>
<feature type="compositionally biased region" description="Polar residues" evidence="1">
    <location>
        <begin position="19"/>
        <end position="29"/>
    </location>
</feature>
<evidence type="ECO:0000256" key="1">
    <source>
        <dbReference type="SAM" id="MobiDB-lite"/>
    </source>
</evidence>
<dbReference type="EMBL" id="JAWWNJ010000024">
    <property type="protein sequence ID" value="KAK7031743.1"/>
    <property type="molecule type" value="Genomic_DNA"/>
</dbReference>
<name>A0AAW0C2B5_9AGAR</name>
<organism evidence="2 3">
    <name type="scientific">Favolaschia claudopus</name>
    <dbReference type="NCBI Taxonomy" id="2862362"/>
    <lineage>
        <taxon>Eukaryota</taxon>
        <taxon>Fungi</taxon>
        <taxon>Dikarya</taxon>
        <taxon>Basidiomycota</taxon>
        <taxon>Agaricomycotina</taxon>
        <taxon>Agaricomycetes</taxon>
        <taxon>Agaricomycetidae</taxon>
        <taxon>Agaricales</taxon>
        <taxon>Marasmiineae</taxon>
        <taxon>Mycenaceae</taxon>
        <taxon>Favolaschia</taxon>
    </lineage>
</organism>
<accession>A0AAW0C2B5</accession>
<gene>
    <name evidence="2" type="ORF">R3P38DRAFT_827332</name>
</gene>
<protein>
    <submittedName>
        <fullName evidence="2">Uncharacterized protein</fullName>
    </submittedName>
</protein>
<feature type="region of interest" description="Disordered" evidence="1">
    <location>
        <begin position="110"/>
        <end position="141"/>
    </location>
</feature>
<dbReference type="Proteomes" id="UP001362999">
    <property type="component" value="Unassembled WGS sequence"/>
</dbReference>
<evidence type="ECO:0000313" key="2">
    <source>
        <dbReference type="EMBL" id="KAK7031743.1"/>
    </source>
</evidence>
<sequence>MGFFRSRPRRASSVAPSPHTTISQLQNSGLEPRPNAARSTLPPFQGFPATRPAPLSVMTNVPRNSRFLAKDSTLSNCREENKPMKQYTISTKPFRPRLGDLSSNSLAYPTREITSHPTPPYHAAPTTRSANSSSIRSPKDSPDWAARIRSVFYNKKEPLEDETDDLRGLFHRRDSAGSDEDDTNEVFIHNLDLDLDAPPALRASLTFSDPSDLPYLRHSQSYNTTTTSNRLTMSSSASSGAFNDLLASVERKYPGRRWRDIVQFEFDGVAPVVVPDSAKERAHWSEVLCIDEYADS</sequence>
<evidence type="ECO:0000313" key="3">
    <source>
        <dbReference type="Proteomes" id="UP001362999"/>
    </source>
</evidence>
<proteinExistence type="predicted"/>